<evidence type="ECO:0000256" key="2">
    <source>
        <dbReference type="ARBA" id="ARBA00023242"/>
    </source>
</evidence>
<dbReference type="SUPFAM" id="SSF54160">
    <property type="entry name" value="Chromo domain-like"/>
    <property type="match status" value="1"/>
</dbReference>
<dbReference type="Gene3D" id="2.40.50.40">
    <property type="match status" value="1"/>
</dbReference>
<dbReference type="FunFam" id="2.40.50.40:FF:000009">
    <property type="entry name" value="chromobox protein homolog 1"/>
    <property type="match status" value="1"/>
</dbReference>
<dbReference type="InterPro" id="IPR016197">
    <property type="entry name" value="Chromo-like_dom_sf"/>
</dbReference>
<dbReference type="EMBL" id="JAKZEL010000003">
    <property type="protein sequence ID" value="KAI4545447.1"/>
    <property type="molecule type" value="Genomic_DNA"/>
</dbReference>
<reference evidence="5" key="1">
    <citation type="submission" date="2022-03" db="EMBL/GenBank/DDBJ databases">
        <title>Genomic analyses of argali, domestic sheep and their hybrids provide insights into chromosomal evolution, heterosis and genetic basis of agronomic traits.</title>
        <authorList>
            <person name="Li M."/>
        </authorList>
    </citation>
    <scope>NUCLEOTIDE SEQUENCE</scope>
    <source>
        <strain evidence="5">CAU-MHL-2022a</strain>
        <tissue evidence="5">Skin</tissue>
    </source>
</reference>
<feature type="region of interest" description="Disordered" evidence="3">
    <location>
        <begin position="26"/>
        <end position="75"/>
    </location>
</feature>
<dbReference type="InterPro" id="IPR051219">
    <property type="entry name" value="Heterochromatin_chromo-domain"/>
</dbReference>
<dbReference type="AlphaFoldDB" id="A0AAD4UFA8"/>
<feature type="compositionally biased region" description="Basic and acidic residues" evidence="3">
    <location>
        <begin position="26"/>
        <end position="51"/>
    </location>
</feature>
<keyword evidence="6" id="KW-1185">Reference proteome</keyword>
<dbReference type="InterPro" id="IPR008251">
    <property type="entry name" value="Chromo_shadow_dom"/>
</dbReference>
<dbReference type="InterPro" id="IPR000953">
    <property type="entry name" value="Chromo/chromo_shadow_dom"/>
</dbReference>
<evidence type="ECO:0000313" key="5">
    <source>
        <dbReference type="EMBL" id="KAI4545447.1"/>
    </source>
</evidence>
<comment type="caution">
    <text evidence="5">The sequence shown here is derived from an EMBL/GenBank/DDBJ whole genome shotgun (WGS) entry which is preliminary data.</text>
</comment>
<dbReference type="PANTHER" id="PTHR22812">
    <property type="entry name" value="CHROMOBOX PROTEIN"/>
    <property type="match status" value="1"/>
</dbReference>
<organism evidence="5 6">
    <name type="scientific">Ovis ammon polii</name>
    <dbReference type="NCBI Taxonomy" id="230172"/>
    <lineage>
        <taxon>Eukaryota</taxon>
        <taxon>Metazoa</taxon>
        <taxon>Chordata</taxon>
        <taxon>Craniata</taxon>
        <taxon>Vertebrata</taxon>
        <taxon>Euteleostomi</taxon>
        <taxon>Mammalia</taxon>
        <taxon>Eutheria</taxon>
        <taxon>Laurasiatheria</taxon>
        <taxon>Artiodactyla</taxon>
        <taxon>Ruminantia</taxon>
        <taxon>Pecora</taxon>
        <taxon>Bovidae</taxon>
        <taxon>Caprinae</taxon>
        <taxon>Ovis</taxon>
    </lineage>
</organism>
<proteinExistence type="predicted"/>
<dbReference type="PROSITE" id="PS50013">
    <property type="entry name" value="CHROMO_2"/>
    <property type="match status" value="1"/>
</dbReference>
<gene>
    <name evidence="5" type="ORF">MG293_005713</name>
</gene>
<evidence type="ECO:0000313" key="6">
    <source>
        <dbReference type="Proteomes" id="UP001214576"/>
    </source>
</evidence>
<comment type="subcellular location">
    <subcellularLocation>
        <location evidence="1">Nucleus</location>
    </subcellularLocation>
</comment>
<sequence>MGKKQNKKKVEEVLEEEEEEYVVEKVLDRRVSQKRAHETDKSEGGKRKADSDSEDKGEESKPKKKKEESEKPRGFARGLEPEWIIGAMDSSGELMFLMKWKNSDEADLVPAKEANVKCPQVVISFYEERLTWHSYPQRMMTKKMIRINFLEYQPLSHLTVGFKWGKKEFSLS</sequence>
<feature type="domain" description="Chromo" evidence="4">
    <location>
        <begin position="79"/>
        <end position="137"/>
    </location>
</feature>
<name>A0AAD4UFA8_OVIAM</name>
<dbReference type="Pfam" id="PF01393">
    <property type="entry name" value="Chromo_shadow"/>
    <property type="match status" value="1"/>
</dbReference>
<dbReference type="SMART" id="SM00300">
    <property type="entry name" value="ChSh"/>
    <property type="match status" value="1"/>
</dbReference>
<evidence type="ECO:0000256" key="1">
    <source>
        <dbReference type="ARBA" id="ARBA00004123"/>
    </source>
</evidence>
<feature type="region of interest" description="Disordered" evidence="3">
    <location>
        <begin position="1"/>
        <end position="20"/>
    </location>
</feature>
<accession>A0AAD4UFA8</accession>
<dbReference type="Proteomes" id="UP001214576">
    <property type="component" value="Unassembled WGS sequence"/>
</dbReference>
<feature type="compositionally biased region" description="Basic and acidic residues" evidence="3">
    <location>
        <begin position="58"/>
        <end position="73"/>
    </location>
</feature>
<evidence type="ECO:0000259" key="4">
    <source>
        <dbReference type="PROSITE" id="PS50013"/>
    </source>
</evidence>
<keyword evidence="2" id="KW-0539">Nucleus</keyword>
<evidence type="ECO:0000256" key="3">
    <source>
        <dbReference type="SAM" id="MobiDB-lite"/>
    </source>
</evidence>
<dbReference type="SMART" id="SM00298">
    <property type="entry name" value="CHROMO"/>
    <property type="match status" value="1"/>
</dbReference>
<dbReference type="GO" id="GO:0005634">
    <property type="term" value="C:nucleus"/>
    <property type="evidence" value="ECO:0007669"/>
    <property type="project" value="UniProtKB-SubCell"/>
</dbReference>
<protein>
    <recommendedName>
        <fullName evidence="4">Chromo domain-containing protein</fullName>
    </recommendedName>
</protein>